<protein>
    <submittedName>
        <fullName evidence="1">Uncharacterized protein</fullName>
    </submittedName>
</protein>
<dbReference type="AlphaFoldDB" id="A0AAU8A6A5"/>
<name>A0AAU8A6A5_9FIRM</name>
<organism evidence="1">
    <name type="scientific">Christensenella massiliensis</name>
    <dbReference type="NCBI Taxonomy" id="1805714"/>
    <lineage>
        <taxon>Bacteria</taxon>
        <taxon>Bacillati</taxon>
        <taxon>Bacillota</taxon>
        <taxon>Clostridia</taxon>
        <taxon>Christensenellales</taxon>
        <taxon>Christensenellaceae</taxon>
        <taxon>Christensenella</taxon>
    </lineage>
</organism>
<accession>A0AAU8A6A5</accession>
<sequence>MRKVNFDDVRLWDDYETGELWLMLRVCKDYRRAAREFAEKAKEIAGKVFTAALSVFRQRRSGAANRYMWELCRKIGNRMNKGDVEVYREHILLQNIFKRIEINADAAETFKTSWAMHGVGWLCETEDYAPQEGFVTLRAYYGSSTYNTKQMSRLIDTLIQDCEALDLQTRPQAELDAMLSYWEAEAA</sequence>
<proteinExistence type="predicted"/>
<evidence type="ECO:0000313" key="1">
    <source>
        <dbReference type="EMBL" id="XCC61700.1"/>
    </source>
</evidence>
<reference evidence="1" key="1">
    <citation type="submission" date="2023-02" db="EMBL/GenBank/DDBJ databases">
        <title>Gut commensal Christensenella minuta modulates host metabolism via a new class of secondary bile acids.</title>
        <authorList>
            <person name="Liu C."/>
        </authorList>
    </citation>
    <scope>NUCLEOTIDE SEQUENCE</scope>
    <source>
        <strain evidence="1">CA70</strain>
    </source>
</reference>
<dbReference type="RefSeq" id="WP_353423099.1">
    <property type="nucleotide sequence ID" value="NZ_CP117826.1"/>
</dbReference>
<dbReference type="Gene3D" id="1.10.3790.10">
    <property type="entry name" value="NinB"/>
    <property type="match status" value="1"/>
</dbReference>
<dbReference type="InterPro" id="IPR036619">
    <property type="entry name" value="NinB_sf"/>
</dbReference>
<dbReference type="EMBL" id="CP117826">
    <property type="protein sequence ID" value="XCC61700.1"/>
    <property type="molecule type" value="Genomic_DNA"/>
</dbReference>
<gene>
    <name evidence="1" type="ORF">PUP29_09200</name>
</gene>